<dbReference type="GO" id="GO:0006796">
    <property type="term" value="P:phosphate-containing compound metabolic process"/>
    <property type="evidence" value="ECO:0007669"/>
    <property type="project" value="InterPro"/>
</dbReference>
<dbReference type="EC" id="3.6.1.1" evidence="2"/>
<dbReference type="InterPro" id="IPR008162">
    <property type="entry name" value="Pyrophosphatase"/>
</dbReference>
<dbReference type="GO" id="GO:0000287">
    <property type="term" value="F:magnesium ion binding"/>
    <property type="evidence" value="ECO:0007669"/>
    <property type="project" value="InterPro"/>
</dbReference>
<evidence type="ECO:0000313" key="7">
    <source>
        <dbReference type="Proteomes" id="UP000184096"/>
    </source>
</evidence>
<dbReference type="RefSeq" id="WP_072821097.1">
    <property type="nucleotide sequence ID" value="NZ_LT670849.1"/>
</dbReference>
<sequence length="178" mass="19821">MPNLINLPPFTEDGDVCVVVETPRGSRAKFDYDPKLKTFTLSKSLLTGLTYPHDWGFVPSTQADDGDPIDVMVVHDAATFPGIILTCRVIGILQIEQKHKGKTLRNDRVFAVPRDSHSEQALKDVSDLSKPIRQELEKFFKATDELEDKKLTIIGWKGPKAAVQAIKDASKSFKKNGE</sequence>
<gene>
    <name evidence="6" type="ORF">SAMN05444170_4478</name>
</gene>
<dbReference type="AlphaFoldDB" id="A0A1M7UCQ4"/>
<dbReference type="PROSITE" id="PS00387">
    <property type="entry name" value="PPASE"/>
    <property type="match status" value="1"/>
</dbReference>
<evidence type="ECO:0000313" key="6">
    <source>
        <dbReference type="EMBL" id="SHN80706.1"/>
    </source>
</evidence>
<dbReference type="GO" id="GO:0005737">
    <property type="term" value="C:cytoplasm"/>
    <property type="evidence" value="ECO:0007669"/>
    <property type="project" value="InterPro"/>
</dbReference>
<evidence type="ECO:0000256" key="2">
    <source>
        <dbReference type="ARBA" id="ARBA00012146"/>
    </source>
</evidence>
<evidence type="ECO:0000256" key="3">
    <source>
        <dbReference type="ARBA" id="ARBA00022723"/>
    </source>
</evidence>
<dbReference type="Gene3D" id="3.90.80.10">
    <property type="entry name" value="Inorganic pyrophosphatase"/>
    <property type="match status" value="1"/>
</dbReference>
<evidence type="ECO:0000256" key="4">
    <source>
        <dbReference type="ARBA" id="ARBA00022801"/>
    </source>
</evidence>
<protein>
    <recommendedName>
        <fullName evidence="2">inorganic diphosphatase</fullName>
        <ecNumber evidence="2">3.6.1.1</ecNumber>
    </recommendedName>
</protein>
<dbReference type="SUPFAM" id="SSF50324">
    <property type="entry name" value="Inorganic pyrophosphatase"/>
    <property type="match status" value="1"/>
</dbReference>
<name>A0A1M7UCQ4_9BRAD</name>
<accession>A0A1M7UCQ4</accession>
<keyword evidence="4" id="KW-0378">Hydrolase</keyword>
<comment type="cofactor">
    <cofactor evidence="1">
        <name>Mg(2+)</name>
        <dbReference type="ChEBI" id="CHEBI:18420"/>
    </cofactor>
</comment>
<dbReference type="OrthoDB" id="5187599at2"/>
<dbReference type="Proteomes" id="UP000184096">
    <property type="component" value="Chromosome I"/>
</dbReference>
<dbReference type="InterPro" id="IPR036649">
    <property type="entry name" value="Pyrophosphatase_sf"/>
</dbReference>
<dbReference type="GO" id="GO:0004427">
    <property type="term" value="F:inorganic diphosphate phosphatase activity"/>
    <property type="evidence" value="ECO:0007669"/>
    <property type="project" value="UniProtKB-EC"/>
</dbReference>
<evidence type="ECO:0000256" key="5">
    <source>
        <dbReference type="ARBA" id="ARBA00022842"/>
    </source>
</evidence>
<dbReference type="EMBL" id="LT670849">
    <property type="protein sequence ID" value="SHN80706.1"/>
    <property type="molecule type" value="Genomic_DNA"/>
</dbReference>
<keyword evidence="3" id="KW-0479">Metal-binding</keyword>
<evidence type="ECO:0000256" key="1">
    <source>
        <dbReference type="ARBA" id="ARBA00001946"/>
    </source>
</evidence>
<keyword evidence="7" id="KW-1185">Reference proteome</keyword>
<proteinExistence type="predicted"/>
<dbReference type="PANTHER" id="PTHR10286">
    <property type="entry name" value="INORGANIC PYROPHOSPHATASE"/>
    <property type="match status" value="1"/>
</dbReference>
<reference evidence="7" key="1">
    <citation type="submission" date="2016-11" db="EMBL/GenBank/DDBJ databases">
        <authorList>
            <person name="Varghese N."/>
            <person name="Submissions S."/>
        </authorList>
    </citation>
    <scope>NUCLEOTIDE SEQUENCE [LARGE SCALE GENOMIC DNA]</scope>
    <source>
        <strain evidence="7">GAS401</strain>
    </source>
</reference>
<organism evidence="6 7">
    <name type="scientific">Bradyrhizobium erythrophlei</name>
    <dbReference type="NCBI Taxonomy" id="1437360"/>
    <lineage>
        <taxon>Bacteria</taxon>
        <taxon>Pseudomonadati</taxon>
        <taxon>Pseudomonadota</taxon>
        <taxon>Alphaproteobacteria</taxon>
        <taxon>Hyphomicrobiales</taxon>
        <taxon>Nitrobacteraceae</taxon>
        <taxon>Bradyrhizobium</taxon>
    </lineage>
</organism>
<keyword evidence="5" id="KW-0460">Magnesium</keyword>
<dbReference type="Pfam" id="PF00719">
    <property type="entry name" value="Pyrophosphatase"/>
    <property type="match status" value="1"/>
</dbReference>